<proteinExistence type="predicted"/>
<evidence type="ECO:0000313" key="3">
    <source>
        <dbReference type="Proteomes" id="UP000186609"/>
    </source>
</evidence>
<evidence type="ECO:0000313" key="2">
    <source>
        <dbReference type="EMBL" id="APW36149.1"/>
    </source>
</evidence>
<dbReference type="Proteomes" id="UP000186609">
    <property type="component" value="Chromosome"/>
</dbReference>
<dbReference type="GO" id="GO:0016747">
    <property type="term" value="F:acyltransferase activity, transferring groups other than amino-acyl groups"/>
    <property type="evidence" value="ECO:0007669"/>
    <property type="project" value="InterPro"/>
</dbReference>
<dbReference type="Gene3D" id="3.40.630.30">
    <property type="match status" value="1"/>
</dbReference>
<keyword evidence="3" id="KW-1185">Reference proteome</keyword>
<protein>
    <recommendedName>
        <fullName evidence="1">N-acetyltransferase domain-containing protein</fullName>
    </recommendedName>
</protein>
<dbReference type="PROSITE" id="PS51186">
    <property type="entry name" value="GNAT"/>
    <property type="match status" value="1"/>
</dbReference>
<dbReference type="Pfam" id="PF13673">
    <property type="entry name" value="Acetyltransf_10"/>
    <property type="match status" value="1"/>
</dbReference>
<dbReference type="KEGG" id="rhy:RD110_02095"/>
<dbReference type="AlphaFoldDB" id="A0A1P8JQY8"/>
<dbReference type="CDD" id="cd04301">
    <property type="entry name" value="NAT_SF"/>
    <property type="match status" value="1"/>
</dbReference>
<reference evidence="2 3" key="1">
    <citation type="submission" date="2017-01" db="EMBL/GenBank/DDBJ databases">
        <authorList>
            <person name="Mah S.A."/>
            <person name="Swanson W.J."/>
            <person name="Moy G.W."/>
            <person name="Vacquier V.D."/>
        </authorList>
    </citation>
    <scope>NUCLEOTIDE SEQUENCE [LARGE SCALE GENOMIC DNA]</scope>
    <source>
        <strain evidence="2 3">DCY110</strain>
    </source>
</reference>
<dbReference type="InterPro" id="IPR016181">
    <property type="entry name" value="Acyl_CoA_acyltransferase"/>
</dbReference>
<accession>A0A1P8JQY8</accession>
<sequence>MWDSAWPQGGQILLCYALPEFLYQGVGRALLGAIELHAVARGDTQLRLESTCTALRFYERRGFSNAGAPISAFGMTAQPMSKCLSDGAQPGTDASPA</sequence>
<gene>
    <name evidence="2" type="ORF">RD110_02095</name>
</gene>
<feature type="domain" description="N-acetyltransferase" evidence="1">
    <location>
        <begin position="1"/>
        <end position="85"/>
    </location>
</feature>
<organism evidence="2 3">
    <name type="scientific">Rhodoferax koreensis</name>
    <dbReference type="NCBI Taxonomy" id="1842727"/>
    <lineage>
        <taxon>Bacteria</taxon>
        <taxon>Pseudomonadati</taxon>
        <taxon>Pseudomonadota</taxon>
        <taxon>Betaproteobacteria</taxon>
        <taxon>Burkholderiales</taxon>
        <taxon>Comamonadaceae</taxon>
        <taxon>Rhodoferax</taxon>
    </lineage>
</organism>
<dbReference type="InterPro" id="IPR000182">
    <property type="entry name" value="GNAT_dom"/>
</dbReference>
<dbReference type="SUPFAM" id="SSF55729">
    <property type="entry name" value="Acyl-CoA N-acyltransferases (Nat)"/>
    <property type="match status" value="1"/>
</dbReference>
<name>A0A1P8JQY8_9BURK</name>
<evidence type="ECO:0000259" key="1">
    <source>
        <dbReference type="PROSITE" id="PS51186"/>
    </source>
</evidence>
<dbReference type="EMBL" id="CP019236">
    <property type="protein sequence ID" value="APW36149.1"/>
    <property type="molecule type" value="Genomic_DNA"/>
</dbReference>